<reference evidence="1" key="1">
    <citation type="submission" date="2016-05" db="EMBL/GenBank/DDBJ databases">
        <authorList>
            <person name="Lavstsen T."/>
            <person name="Jespersen J.S."/>
        </authorList>
    </citation>
    <scope>NUCLEOTIDE SEQUENCE</scope>
    <source>
        <tissue evidence="1">Brain</tissue>
    </source>
</reference>
<dbReference type="EMBL" id="HAEE01016630">
    <property type="protein sequence ID" value="SBR36680.1"/>
    <property type="molecule type" value="Transcribed_RNA"/>
</dbReference>
<accession>A0A1A8KVX3</accession>
<protein>
    <submittedName>
        <fullName evidence="1">Uncharacterized protein</fullName>
    </submittedName>
</protein>
<evidence type="ECO:0000313" key="1">
    <source>
        <dbReference type="EMBL" id="SBR36680.1"/>
    </source>
</evidence>
<organism evidence="1">
    <name type="scientific">Nothobranchius kuhntae</name>
    <name type="common">Beira killifish</name>
    <dbReference type="NCBI Taxonomy" id="321403"/>
    <lineage>
        <taxon>Eukaryota</taxon>
        <taxon>Metazoa</taxon>
        <taxon>Chordata</taxon>
        <taxon>Craniata</taxon>
        <taxon>Vertebrata</taxon>
        <taxon>Euteleostomi</taxon>
        <taxon>Actinopterygii</taxon>
        <taxon>Neopterygii</taxon>
        <taxon>Teleostei</taxon>
        <taxon>Neoteleostei</taxon>
        <taxon>Acanthomorphata</taxon>
        <taxon>Ovalentaria</taxon>
        <taxon>Atherinomorphae</taxon>
        <taxon>Cyprinodontiformes</taxon>
        <taxon>Nothobranchiidae</taxon>
        <taxon>Nothobranchius</taxon>
    </lineage>
</organism>
<feature type="non-terminal residue" evidence="1">
    <location>
        <position position="71"/>
    </location>
</feature>
<name>A0A1A8KVX3_NOTKU</name>
<sequence length="71" mass="8164">GTCRERRAWIRARALNLLQNCQGEHRGSSNLPPFLPPSAGTLTQRKKLLMRRSSRTFLTLTVWLFTVQDLP</sequence>
<proteinExistence type="predicted"/>
<dbReference type="AlphaFoldDB" id="A0A1A8KVX3"/>
<gene>
    <name evidence="1" type="primary">BX088715.1</name>
</gene>
<reference evidence="1" key="2">
    <citation type="submission" date="2016-06" db="EMBL/GenBank/DDBJ databases">
        <title>The genome of a short-lived fish provides insights into sex chromosome evolution and the genetic control of aging.</title>
        <authorList>
            <person name="Reichwald K."/>
            <person name="Felder M."/>
            <person name="Petzold A."/>
            <person name="Koch P."/>
            <person name="Groth M."/>
            <person name="Platzer M."/>
        </authorList>
    </citation>
    <scope>NUCLEOTIDE SEQUENCE</scope>
    <source>
        <tissue evidence="1">Brain</tissue>
    </source>
</reference>
<feature type="non-terminal residue" evidence="1">
    <location>
        <position position="1"/>
    </location>
</feature>